<evidence type="ECO:0000256" key="3">
    <source>
        <dbReference type="SAM" id="SignalP"/>
    </source>
</evidence>
<evidence type="ECO:0000256" key="1">
    <source>
        <dbReference type="ARBA" id="ARBA00005662"/>
    </source>
</evidence>
<dbReference type="InterPro" id="IPR029052">
    <property type="entry name" value="Metallo-depent_PP-like"/>
</dbReference>
<dbReference type="EMBL" id="CADCUI010000016">
    <property type="protein sequence ID" value="CAA9339421.1"/>
    <property type="molecule type" value="Genomic_DNA"/>
</dbReference>
<dbReference type="PANTHER" id="PTHR33393:SF13">
    <property type="entry name" value="PGA BIOSYNTHESIS PROTEIN CAPA"/>
    <property type="match status" value="1"/>
</dbReference>
<proteinExistence type="inferred from homology"/>
<name>A0A6J4LQA0_9ACTN</name>
<dbReference type="Gene3D" id="3.60.21.10">
    <property type="match status" value="1"/>
</dbReference>
<dbReference type="PROSITE" id="PS51257">
    <property type="entry name" value="PROKAR_LIPOPROTEIN"/>
    <property type="match status" value="1"/>
</dbReference>
<organism evidence="5">
    <name type="scientific">uncultured Nocardioidaceae bacterium</name>
    <dbReference type="NCBI Taxonomy" id="253824"/>
    <lineage>
        <taxon>Bacteria</taxon>
        <taxon>Bacillati</taxon>
        <taxon>Actinomycetota</taxon>
        <taxon>Actinomycetes</taxon>
        <taxon>Propionibacteriales</taxon>
        <taxon>Nocardioidaceae</taxon>
        <taxon>environmental samples</taxon>
    </lineage>
</organism>
<dbReference type="CDD" id="cd07381">
    <property type="entry name" value="MPP_CapA"/>
    <property type="match status" value="1"/>
</dbReference>
<feature type="chain" id="PRO_5038623478" evidence="3">
    <location>
        <begin position="27"/>
        <end position="392"/>
    </location>
</feature>
<dbReference type="SUPFAM" id="SSF56300">
    <property type="entry name" value="Metallo-dependent phosphatases"/>
    <property type="match status" value="1"/>
</dbReference>
<evidence type="ECO:0000259" key="4">
    <source>
        <dbReference type="SMART" id="SM00854"/>
    </source>
</evidence>
<comment type="similarity">
    <text evidence="1">Belongs to the CapA family.</text>
</comment>
<gene>
    <name evidence="5" type="ORF">AVDCRST_MAG34-711</name>
</gene>
<feature type="signal peptide" evidence="3">
    <location>
        <begin position="1"/>
        <end position="26"/>
    </location>
</feature>
<dbReference type="InterPro" id="IPR019079">
    <property type="entry name" value="Capsule_synth_CapA"/>
</dbReference>
<dbReference type="SMART" id="SM00854">
    <property type="entry name" value="PGA_cap"/>
    <property type="match status" value="1"/>
</dbReference>
<dbReference type="Pfam" id="PF09587">
    <property type="entry name" value="PGA_cap"/>
    <property type="match status" value="1"/>
</dbReference>
<sequence length="392" mass="40886">MGHPRDRRRRLDVLVVGLLLALLAAAAGCDDPSGASPDRPASVAPSEDGLPSDEGSTGSDPTGEGPSRGGKDASRDDPRGRVTLAFGGDVHFEAHVAALLQRPQQGLGRINEVLSGADLAMVNLETAITTRGTAEPKLYTFRTSARALDLLAASGVDVVTMANNHAADYGSVGLEDTLEVIRDHPMPVVGVGRDSAQAFRPHRVSIGGTDLAVLGAVTTREYTTRNWAAGDGEPGVASATTPKPRRLLEAVRAAKARDHVVVVYLHWGHELDTCPTPRQRSYARQLSRAGADIIVGSHAHVLQGSGWLGDTYVNYGLGNFVWYHGYRPQTGVLTLTLRNGEVTGDSFAPALTQGDGTPGPLAGSAQAAAVEAWEGLRGCANLAPAPPGPGSS</sequence>
<evidence type="ECO:0000313" key="5">
    <source>
        <dbReference type="EMBL" id="CAA9339421.1"/>
    </source>
</evidence>
<accession>A0A6J4LQA0</accession>
<feature type="region of interest" description="Disordered" evidence="2">
    <location>
        <begin position="29"/>
        <end position="82"/>
    </location>
</feature>
<dbReference type="AlphaFoldDB" id="A0A6J4LQA0"/>
<protein>
    <submittedName>
        <fullName evidence="5">CapA protein</fullName>
    </submittedName>
</protein>
<dbReference type="PANTHER" id="PTHR33393">
    <property type="entry name" value="POLYGLUTAMINE SYNTHESIS ACCESSORY PROTEIN RV0574C-RELATED"/>
    <property type="match status" value="1"/>
</dbReference>
<feature type="compositionally biased region" description="Basic and acidic residues" evidence="2">
    <location>
        <begin position="69"/>
        <end position="80"/>
    </location>
</feature>
<evidence type="ECO:0000256" key="2">
    <source>
        <dbReference type="SAM" id="MobiDB-lite"/>
    </source>
</evidence>
<dbReference type="InterPro" id="IPR052169">
    <property type="entry name" value="CW_Biosynth-Accessory"/>
</dbReference>
<reference evidence="5" key="1">
    <citation type="submission" date="2020-02" db="EMBL/GenBank/DDBJ databases">
        <authorList>
            <person name="Meier V. D."/>
        </authorList>
    </citation>
    <scope>NUCLEOTIDE SEQUENCE</scope>
    <source>
        <strain evidence="5">AVDCRST_MAG34</strain>
    </source>
</reference>
<feature type="domain" description="Capsule synthesis protein CapA" evidence="4">
    <location>
        <begin position="83"/>
        <end position="324"/>
    </location>
</feature>
<keyword evidence="3" id="KW-0732">Signal</keyword>